<keyword evidence="5 8" id="KW-1133">Transmembrane helix</keyword>
<feature type="transmembrane region" description="Helical" evidence="8">
    <location>
        <begin position="372"/>
        <end position="391"/>
    </location>
</feature>
<evidence type="ECO:0000259" key="9">
    <source>
        <dbReference type="PROSITE" id="PS50850"/>
    </source>
</evidence>
<evidence type="ECO:0000256" key="3">
    <source>
        <dbReference type="ARBA" id="ARBA00022475"/>
    </source>
</evidence>
<keyword evidence="4 8" id="KW-0812">Transmembrane</keyword>
<dbReference type="PANTHER" id="PTHR43266:SF2">
    <property type="entry name" value="MAJOR FACILITATOR SUPERFAMILY (MFS) PROFILE DOMAIN-CONTAINING PROTEIN"/>
    <property type="match status" value="1"/>
</dbReference>
<protein>
    <recommendedName>
        <fullName evidence="9">Major facilitator superfamily (MFS) profile domain-containing protein</fullName>
    </recommendedName>
</protein>
<proteinExistence type="predicted"/>
<feature type="region of interest" description="Disordered" evidence="7">
    <location>
        <begin position="397"/>
        <end position="440"/>
    </location>
</feature>
<feature type="transmembrane region" description="Helical" evidence="8">
    <location>
        <begin position="47"/>
        <end position="69"/>
    </location>
</feature>
<evidence type="ECO:0000256" key="1">
    <source>
        <dbReference type="ARBA" id="ARBA00004651"/>
    </source>
</evidence>
<organism evidence="10">
    <name type="scientific">uncultured organism</name>
    <dbReference type="NCBI Taxonomy" id="155900"/>
    <lineage>
        <taxon>unclassified sequences</taxon>
        <taxon>environmental samples</taxon>
    </lineage>
</organism>
<reference evidence="10" key="1">
    <citation type="submission" date="2019-06" db="EMBL/GenBank/DDBJ databases">
        <authorList>
            <person name="Murdoch R.W."/>
            <person name="Fathepure B."/>
        </authorList>
    </citation>
    <scope>NUCLEOTIDE SEQUENCE</scope>
</reference>
<dbReference type="AlphaFoldDB" id="A0A5B8RGR7"/>
<dbReference type="PANTHER" id="PTHR43266">
    <property type="entry name" value="MACROLIDE-EFFLUX PROTEIN"/>
    <property type="match status" value="1"/>
</dbReference>
<dbReference type="CDD" id="cd06173">
    <property type="entry name" value="MFS_MefA_like"/>
    <property type="match status" value="1"/>
</dbReference>
<dbReference type="Gene3D" id="1.20.1250.20">
    <property type="entry name" value="MFS general substrate transporter like domains"/>
    <property type="match status" value="2"/>
</dbReference>
<evidence type="ECO:0000256" key="7">
    <source>
        <dbReference type="SAM" id="MobiDB-lite"/>
    </source>
</evidence>
<dbReference type="PROSITE" id="PS50850">
    <property type="entry name" value="MFS"/>
    <property type="match status" value="1"/>
</dbReference>
<feature type="transmembrane region" description="Helical" evidence="8">
    <location>
        <begin position="306"/>
        <end position="329"/>
    </location>
</feature>
<feature type="transmembrane region" description="Helical" evidence="8">
    <location>
        <begin position="219"/>
        <end position="240"/>
    </location>
</feature>
<gene>
    <name evidence="10" type="ORF">KBTEX_03012</name>
</gene>
<dbReference type="InterPro" id="IPR036259">
    <property type="entry name" value="MFS_trans_sf"/>
</dbReference>
<feature type="transmembrane region" description="Helical" evidence="8">
    <location>
        <begin position="89"/>
        <end position="109"/>
    </location>
</feature>
<evidence type="ECO:0000256" key="5">
    <source>
        <dbReference type="ARBA" id="ARBA00022989"/>
    </source>
</evidence>
<feature type="domain" description="Major facilitator superfamily (MFS) profile" evidence="9">
    <location>
        <begin position="1"/>
        <end position="395"/>
    </location>
</feature>
<comment type="subcellular location">
    <subcellularLocation>
        <location evidence="1">Cell membrane</location>
        <topology evidence="1">Multi-pass membrane protein</topology>
    </subcellularLocation>
</comment>
<evidence type="ECO:0000256" key="8">
    <source>
        <dbReference type="SAM" id="Phobius"/>
    </source>
</evidence>
<evidence type="ECO:0000256" key="4">
    <source>
        <dbReference type="ARBA" id="ARBA00022692"/>
    </source>
</evidence>
<name>A0A5B8RGR7_9ZZZZ</name>
<feature type="transmembrane region" description="Helical" evidence="8">
    <location>
        <begin position="252"/>
        <end position="271"/>
    </location>
</feature>
<feature type="transmembrane region" description="Helical" evidence="8">
    <location>
        <begin position="155"/>
        <end position="188"/>
    </location>
</feature>
<keyword evidence="3" id="KW-1003">Cell membrane</keyword>
<evidence type="ECO:0000313" key="10">
    <source>
        <dbReference type="EMBL" id="QEA06672.1"/>
    </source>
</evidence>
<dbReference type="EMBL" id="MN079161">
    <property type="protein sequence ID" value="QEA06672.1"/>
    <property type="molecule type" value="Genomic_DNA"/>
</dbReference>
<evidence type="ECO:0000256" key="2">
    <source>
        <dbReference type="ARBA" id="ARBA00022448"/>
    </source>
</evidence>
<dbReference type="SUPFAM" id="SSF103473">
    <property type="entry name" value="MFS general substrate transporter"/>
    <property type="match status" value="1"/>
</dbReference>
<dbReference type="GO" id="GO:0022857">
    <property type="term" value="F:transmembrane transporter activity"/>
    <property type="evidence" value="ECO:0007669"/>
    <property type="project" value="InterPro"/>
</dbReference>
<feature type="transmembrane region" description="Helical" evidence="8">
    <location>
        <begin position="341"/>
        <end position="360"/>
    </location>
</feature>
<feature type="transmembrane region" description="Helical" evidence="8">
    <location>
        <begin position="283"/>
        <end position="300"/>
    </location>
</feature>
<keyword evidence="2" id="KW-0813">Transport</keyword>
<feature type="compositionally biased region" description="Basic and acidic residues" evidence="7">
    <location>
        <begin position="397"/>
        <end position="432"/>
    </location>
</feature>
<dbReference type="GO" id="GO:0005886">
    <property type="term" value="C:plasma membrane"/>
    <property type="evidence" value="ECO:0007669"/>
    <property type="project" value="UniProtKB-SubCell"/>
</dbReference>
<dbReference type="InterPro" id="IPR011701">
    <property type="entry name" value="MFS"/>
</dbReference>
<dbReference type="Pfam" id="PF07690">
    <property type="entry name" value="MFS_1"/>
    <property type="match status" value="1"/>
</dbReference>
<accession>A0A5B8RGR7</accession>
<feature type="transmembrane region" description="Helical" evidence="8">
    <location>
        <begin position="12"/>
        <end position="35"/>
    </location>
</feature>
<keyword evidence="6 8" id="KW-0472">Membrane</keyword>
<dbReference type="InterPro" id="IPR020846">
    <property type="entry name" value="MFS_dom"/>
</dbReference>
<sequence>MLSGPLLDRRYRHLFAAQVIALAGTGLTTIALALLANELAGERAGQVLGTALAIKMVAYVGIAPVVGAYAGRLPRRGLLVTLDLLRASVVLLLPFVTAIWQIYVLIFLLNACSAGFTPVFQATIPDIIDDEQRYTRALSLSRLAYDLENLLSPTAAALLLAVMGFDVLFVLNGLAFLASAVLVVSVALPRARPSGMVESVWRKISYGTRVYLRTPRLRGLMGLNMVVASAGAMQIVNTVVYVRSGLGLAETAVAIAFAAAGGGSMLVALGLPRLLDRLPQRPPMLFGGVVMSASLFLGLLEPGYEALLAIWFMLGAGTSLVLTPAGRLLRQSSREQDRPALFSAQFSLSHACWLLAYPLAGWLGAEAGLTTTFAVLGVIALVSTAAAASLWPRHDPLEREHDHEPQQHEHLHYHDEHHQHEHEGWEGPEPHTHPHRHTPGRHRHAFVIDLHHRDWPAG</sequence>
<evidence type="ECO:0000256" key="6">
    <source>
        <dbReference type="ARBA" id="ARBA00023136"/>
    </source>
</evidence>